<comment type="catalytic activity">
    <reaction evidence="10">
        <text>L-arginine + 2-oxoglutarate + O2 = guanidine + L-glutamate 5-semialdehyde + succinate + CO2</text>
        <dbReference type="Rhea" id="RHEA:31535"/>
        <dbReference type="ChEBI" id="CHEBI:15379"/>
        <dbReference type="ChEBI" id="CHEBI:16526"/>
        <dbReference type="ChEBI" id="CHEBI:16810"/>
        <dbReference type="ChEBI" id="CHEBI:30031"/>
        <dbReference type="ChEBI" id="CHEBI:30087"/>
        <dbReference type="ChEBI" id="CHEBI:32682"/>
        <dbReference type="ChEBI" id="CHEBI:58066"/>
        <dbReference type="EC" id="1.14.20.7"/>
    </reaction>
</comment>
<evidence type="ECO:0000256" key="10">
    <source>
        <dbReference type="ARBA" id="ARBA00049359"/>
    </source>
</evidence>
<proteinExistence type="inferred from homology"/>
<dbReference type="EMBL" id="FQZF01000011">
    <property type="protein sequence ID" value="SHJ29645.1"/>
    <property type="molecule type" value="Genomic_DNA"/>
</dbReference>
<keyword evidence="11" id="KW-0408">Iron</keyword>
<feature type="domain" description="Fe2OG dioxygenase" evidence="12">
    <location>
        <begin position="179"/>
        <end position="287"/>
    </location>
</feature>
<dbReference type="OrthoDB" id="21825at2"/>
<dbReference type="STRING" id="198092.SAMN02745194_02224"/>
<evidence type="ECO:0000256" key="9">
    <source>
        <dbReference type="ARBA" id="ARBA00047725"/>
    </source>
</evidence>
<dbReference type="GO" id="GO:0102276">
    <property type="term" value="F:2-oxoglutarate oxygenase/decarboxylase (ethylene-forming) activity"/>
    <property type="evidence" value="ECO:0007669"/>
    <property type="project" value="UniProtKB-EC"/>
</dbReference>
<dbReference type="EC" id="1.13.12.19" evidence="4"/>
<organism evidence="13 14">
    <name type="scientific">Muricoccus roseus</name>
    <dbReference type="NCBI Taxonomy" id="198092"/>
    <lineage>
        <taxon>Bacteria</taxon>
        <taxon>Pseudomonadati</taxon>
        <taxon>Pseudomonadota</taxon>
        <taxon>Alphaproteobacteria</taxon>
        <taxon>Acetobacterales</taxon>
        <taxon>Roseomonadaceae</taxon>
        <taxon>Muricoccus</taxon>
    </lineage>
</organism>
<dbReference type="Pfam" id="PF14226">
    <property type="entry name" value="DIOX_N"/>
    <property type="match status" value="1"/>
</dbReference>
<dbReference type="PRINTS" id="PR00682">
    <property type="entry name" value="IPNSYNTHASE"/>
</dbReference>
<evidence type="ECO:0000313" key="14">
    <source>
        <dbReference type="Proteomes" id="UP000184387"/>
    </source>
</evidence>
<dbReference type="PANTHER" id="PTHR47990">
    <property type="entry name" value="2-OXOGLUTARATE (2OG) AND FE(II)-DEPENDENT OXYGENASE SUPERFAMILY PROTEIN-RELATED"/>
    <property type="match status" value="1"/>
</dbReference>
<dbReference type="Pfam" id="PF03171">
    <property type="entry name" value="2OG-FeII_Oxy"/>
    <property type="match status" value="1"/>
</dbReference>
<dbReference type="SUPFAM" id="SSF51197">
    <property type="entry name" value="Clavaminate synthase-like"/>
    <property type="match status" value="1"/>
</dbReference>
<evidence type="ECO:0000256" key="5">
    <source>
        <dbReference type="ARBA" id="ARBA00019045"/>
    </source>
</evidence>
<dbReference type="AlphaFoldDB" id="A0A1M6I5E8"/>
<evidence type="ECO:0000256" key="1">
    <source>
        <dbReference type="ARBA" id="ARBA00001954"/>
    </source>
</evidence>
<keyword evidence="14" id="KW-1185">Reference proteome</keyword>
<sequence>MSDIPVIDLSSALGGDAAARLRTGREMDRICREIGFFTITGHGVPAAVMDGLRDKGNAFFGLPLQEKLRAVHPVKGTPRGYIALGVEALSHGNAVETPPDLKEYYHFGRESWPGEPYYTSEEGLRYFRPNLWPEQPPGFADAAAAYYAEMEKLTVEMMRLAALGLGIPERFFDDKIDRHITAMRLNHYPEQLTPPAPGQLRAGAHTDYGLLTILNGENVPGGLQAQTRDGRWLDVETDPRSFVVNIGDLLMRWTNDRWVSNVHRVVNPPDSAAARSRRLSIAFFHHPNYDAAIECIAPPGQAKYPPVLSGAYRDEKYRQTRVAAA</sequence>
<evidence type="ECO:0000256" key="3">
    <source>
        <dbReference type="ARBA" id="ARBA00012293"/>
    </source>
</evidence>
<comment type="similarity">
    <text evidence="11">Belongs to the iron/ascorbate-dependent oxidoreductase family.</text>
</comment>
<dbReference type="PROSITE" id="PS51471">
    <property type="entry name" value="FE2OG_OXY"/>
    <property type="match status" value="1"/>
</dbReference>
<evidence type="ECO:0000256" key="8">
    <source>
        <dbReference type="ARBA" id="ARBA00031282"/>
    </source>
</evidence>
<evidence type="ECO:0000256" key="7">
    <source>
        <dbReference type="ARBA" id="ARBA00031011"/>
    </source>
</evidence>
<keyword evidence="6" id="KW-0266">Ethylene biosynthesis</keyword>
<keyword evidence="11" id="KW-0560">Oxidoreductase</keyword>
<evidence type="ECO:0000256" key="11">
    <source>
        <dbReference type="RuleBase" id="RU003682"/>
    </source>
</evidence>
<accession>A0A1M6I5E8</accession>
<dbReference type="EC" id="1.14.20.7" evidence="3"/>
<dbReference type="Gene3D" id="2.60.120.330">
    <property type="entry name" value="B-lactam Antibiotic, Isopenicillin N Synthase, Chain"/>
    <property type="match status" value="1"/>
</dbReference>
<dbReference type="InterPro" id="IPR026992">
    <property type="entry name" value="DIOX_N"/>
</dbReference>
<dbReference type="Proteomes" id="UP000184387">
    <property type="component" value="Unassembled WGS sequence"/>
</dbReference>
<evidence type="ECO:0000256" key="4">
    <source>
        <dbReference type="ARBA" id="ARBA00012531"/>
    </source>
</evidence>
<dbReference type="InterPro" id="IPR044861">
    <property type="entry name" value="IPNS-like_FE2OG_OXY"/>
</dbReference>
<comment type="cofactor">
    <cofactor evidence="1">
        <name>Fe(2+)</name>
        <dbReference type="ChEBI" id="CHEBI:29033"/>
    </cofactor>
</comment>
<protein>
    <recommendedName>
        <fullName evidence="5">2-oxoglutarate-dependent ethylene/succinate-forming enzyme</fullName>
        <ecNumber evidence="4">1.13.12.19</ecNumber>
        <ecNumber evidence="3">1.14.20.7</ecNumber>
    </recommendedName>
    <alternativeName>
        <fullName evidence="7">2-oxoglutarate dioxygenase (ethylene-forming)</fullName>
    </alternativeName>
    <alternativeName>
        <fullName evidence="8">2-oxoglutarate/L-arginine monooxygenase/decarboxylase (succinate-forming)</fullName>
    </alternativeName>
</protein>
<reference evidence="13 14" key="1">
    <citation type="submission" date="2016-11" db="EMBL/GenBank/DDBJ databases">
        <authorList>
            <person name="Jaros S."/>
            <person name="Januszkiewicz K."/>
            <person name="Wedrychowicz H."/>
        </authorList>
    </citation>
    <scope>NUCLEOTIDE SEQUENCE [LARGE SCALE GENOMIC DNA]</scope>
    <source>
        <strain evidence="13 14">DSM 14916</strain>
    </source>
</reference>
<keyword evidence="11" id="KW-0479">Metal-binding</keyword>
<dbReference type="GO" id="GO:0009693">
    <property type="term" value="P:ethylene biosynthetic process"/>
    <property type="evidence" value="ECO:0007669"/>
    <property type="project" value="UniProtKB-KW"/>
</dbReference>
<evidence type="ECO:0000259" key="12">
    <source>
        <dbReference type="PROSITE" id="PS51471"/>
    </source>
</evidence>
<name>A0A1M6I5E8_9PROT</name>
<comment type="pathway">
    <text evidence="2">Alkene biosynthesis; ethylene biosynthesis via 2-oxoglutarate.</text>
</comment>
<evidence type="ECO:0000256" key="2">
    <source>
        <dbReference type="ARBA" id="ARBA00004767"/>
    </source>
</evidence>
<dbReference type="RefSeq" id="WP_073134698.1">
    <property type="nucleotide sequence ID" value="NZ_FQZF01000011.1"/>
</dbReference>
<dbReference type="GO" id="GO:0046872">
    <property type="term" value="F:metal ion binding"/>
    <property type="evidence" value="ECO:0007669"/>
    <property type="project" value="UniProtKB-KW"/>
</dbReference>
<comment type="catalytic activity">
    <reaction evidence="9">
        <text>2-oxoglutarate + O2 + 2 H(+) = ethene + 3 CO2 + H2O</text>
        <dbReference type="Rhea" id="RHEA:31523"/>
        <dbReference type="ChEBI" id="CHEBI:15377"/>
        <dbReference type="ChEBI" id="CHEBI:15378"/>
        <dbReference type="ChEBI" id="CHEBI:15379"/>
        <dbReference type="ChEBI" id="CHEBI:16526"/>
        <dbReference type="ChEBI" id="CHEBI:16810"/>
        <dbReference type="ChEBI" id="CHEBI:18153"/>
        <dbReference type="EC" id="1.13.12.19"/>
    </reaction>
</comment>
<dbReference type="InterPro" id="IPR050231">
    <property type="entry name" value="Iron_ascorbate_oxido_reductase"/>
</dbReference>
<evidence type="ECO:0000313" key="13">
    <source>
        <dbReference type="EMBL" id="SHJ29645.1"/>
    </source>
</evidence>
<dbReference type="InterPro" id="IPR027443">
    <property type="entry name" value="IPNS-like_sf"/>
</dbReference>
<evidence type="ECO:0000256" key="6">
    <source>
        <dbReference type="ARBA" id="ARBA00022666"/>
    </source>
</evidence>
<dbReference type="InterPro" id="IPR005123">
    <property type="entry name" value="Oxoglu/Fe-dep_dioxygenase_dom"/>
</dbReference>
<gene>
    <name evidence="13" type="ORF">SAMN02745194_02224</name>
</gene>